<proteinExistence type="predicted"/>
<organism evidence="2 3">
    <name type="scientific">Methanosalsum natronophilum</name>
    <dbReference type="NCBI Taxonomy" id="768733"/>
    <lineage>
        <taxon>Archaea</taxon>
        <taxon>Methanobacteriati</taxon>
        <taxon>Methanobacteriota</taxon>
        <taxon>Stenosarchaea group</taxon>
        <taxon>Methanomicrobia</taxon>
        <taxon>Methanosarcinales</taxon>
        <taxon>Methanosarcinaceae</taxon>
        <taxon>Methanosalsum</taxon>
    </lineage>
</organism>
<evidence type="ECO:0000313" key="3">
    <source>
        <dbReference type="Proteomes" id="UP000284763"/>
    </source>
</evidence>
<dbReference type="EMBL" id="QZAB01000185">
    <property type="protein sequence ID" value="RQD88788.1"/>
    <property type="molecule type" value="Genomic_DNA"/>
</dbReference>
<feature type="transmembrane region" description="Helical" evidence="1">
    <location>
        <begin position="61"/>
        <end position="80"/>
    </location>
</feature>
<sequence>MSNELNRTAISLIILGFLLVFIGMIVNLFSNTDTNNGISTEFGGIVMIGPIPIIVGTSPEITGILIGLAIILILVYMFVWRKM</sequence>
<name>A0A3R7XIQ0_9EURY</name>
<keyword evidence="1" id="KW-1133">Transmembrane helix</keyword>
<evidence type="ECO:0000313" key="2">
    <source>
        <dbReference type="EMBL" id="RQD88788.1"/>
    </source>
</evidence>
<dbReference type="AlphaFoldDB" id="A0A3R7XIQ0"/>
<dbReference type="NCBIfam" id="TIGR00304">
    <property type="entry name" value="TIGR00304 family membrane protein"/>
    <property type="match status" value="1"/>
</dbReference>
<keyword evidence="1" id="KW-0472">Membrane</keyword>
<feature type="transmembrane region" description="Helical" evidence="1">
    <location>
        <begin position="12"/>
        <end position="30"/>
    </location>
</feature>
<gene>
    <name evidence="2" type="ORF">D5R95_02745</name>
</gene>
<comment type="caution">
    <text evidence="2">The sequence shown here is derived from an EMBL/GenBank/DDBJ whole genome shotgun (WGS) entry which is preliminary data.</text>
</comment>
<keyword evidence="1" id="KW-0812">Transmembrane</keyword>
<evidence type="ECO:0000256" key="1">
    <source>
        <dbReference type="SAM" id="Phobius"/>
    </source>
</evidence>
<feature type="transmembrane region" description="Helical" evidence="1">
    <location>
        <begin position="37"/>
        <end position="55"/>
    </location>
</feature>
<dbReference type="Proteomes" id="UP000284763">
    <property type="component" value="Unassembled WGS sequence"/>
</dbReference>
<dbReference type="Pfam" id="PF01998">
    <property type="entry name" value="DUF131"/>
    <property type="match status" value="1"/>
</dbReference>
<protein>
    <submittedName>
        <fullName evidence="2">DUF131 domain-containing protein</fullName>
    </submittedName>
</protein>
<accession>A0A3R7XIQ0</accession>
<reference evidence="2 3" key="1">
    <citation type="submission" date="2018-08" db="EMBL/GenBank/DDBJ databases">
        <title>The metabolism and importance of syntrophic acetate oxidation coupled to methane or sulfide production in haloalkaline environments.</title>
        <authorList>
            <person name="Timmers P.H.A."/>
            <person name="Vavourakis C.D."/>
            <person name="Sorokin D.Y."/>
            <person name="Sinninghe Damste J.S."/>
            <person name="Muyzer G."/>
            <person name="Stams A.J.M."/>
            <person name="Plugge C.M."/>
        </authorList>
    </citation>
    <scope>NUCLEOTIDE SEQUENCE [LARGE SCALE GENOMIC DNA]</scope>
    <source>
        <strain evidence="2">MSAO_Arc3</strain>
    </source>
</reference>
<dbReference type="InterPro" id="IPR002849">
    <property type="entry name" value="DUF131"/>
</dbReference>